<evidence type="ECO:0000256" key="8">
    <source>
        <dbReference type="ARBA" id="ARBA00023136"/>
    </source>
</evidence>
<accession>A0A7M7MMW7</accession>
<evidence type="ECO:0000256" key="1">
    <source>
        <dbReference type="ARBA" id="ARBA00004115"/>
    </source>
</evidence>
<evidence type="ECO:0000256" key="3">
    <source>
        <dbReference type="ARBA" id="ARBA00020105"/>
    </source>
</evidence>
<name>A0A7M7MMW7_APIME</name>
<dbReference type="KEGG" id="ame:724750"/>
<dbReference type="RefSeq" id="XP_026298362.1">
    <property type="nucleotide sequence ID" value="XM_026442577.1"/>
</dbReference>
<feature type="chain" id="PRO_5044660524" description="ER membrane protein complex subunit 10" evidence="9">
    <location>
        <begin position="20"/>
        <end position="233"/>
    </location>
</feature>
<evidence type="ECO:0000256" key="4">
    <source>
        <dbReference type="ARBA" id="ARBA00022692"/>
    </source>
</evidence>
<dbReference type="GO" id="GO:0072546">
    <property type="term" value="C:EMC complex"/>
    <property type="evidence" value="ECO:0007669"/>
    <property type="project" value="TreeGrafter"/>
</dbReference>
<evidence type="ECO:0000256" key="2">
    <source>
        <dbReference type="ARBA" id="ARBA00007695"/>
    </source>
</evidence>
<dbReference type="GeneID" id="724750"/>
<dbReference type="Proteomes" id="UP000005203">
    <property type="component" value="Linkage group LG8"/>
</dbReference>
<comment type="similarity">
    <text evidence="2">Belongs to the EMC10 family.</text>
</comment>
<organism evidence="10">
    <name type="scientific">Apis mellifera</name>
    <name type="common">Honeybee</name>
    <dbReference type="NCBI Taxonomy" id="7460"/>
    <lineage>
        <taxon>Eukaryota</taxon>
        <taxon>Metazoa</taxon>
        <taxon>Ecdysozoa</taxon>
        <taxon>Arthropoda</taxon>
        <taxon>Hexapoda</taxon>
        <taxon>Insecta</taxon>
        <taxon>Pterygota</taxon>
        <taxon>Neoptera</taxon>
        <taxon>Endopterygota</taxon>
        <taxon>Hymenoptera</taxon>
        <taxon>Apocrita</taxon>
        <taxon>Aculeata</taxon>
        <taxon>Apoidea</taxon>
        <taxon>Anthophila</taxon>
        <taxon>Apidae</taxon>
        <taxon>Apis</taxon>
    </lineage>
</organism>
<dbReference type="PANTHER" id="PTHR21397">
    <property type="entry name" value="CHROMATIN COMPLEXES SUBUNIT BAP18-RELATED"/>
    <property type="match status" value="1"/>
</dbReference>
<evidence type="ECO:0000256" key="7">
    <source>
        <dbReference type="ARBA" id="ARBA00022989"/>
    </source>
</evidence>
<accession>A0A8B8H301</accession>
<feature type="signal peptide" evidence="9">
    <location>
        <begin position="1"/>
        <end position="19"/>
    </location>
</feature>
<evidence type="ECO:0000313" key="11">
    <source>
        <dbReference type="Proteomes" id="UP000005203"/>
    </source>
</evidence>
<evidence type="ECO:0000256" key="9">
    <source>
        <dbReference type="SAM" id="SignalP"/>
    </source>
</evidence>
<sequence>MQAIYICISLLISISLAFGSSKFQSELDYDGWLQLRLWHAFNDEPEPIFIERGNITVSSVRSGASVIGQNGLLQSHINELKNLAKNDGKYRLKAIARTSSGNEITFLSSVPACYLLGSDLEDVITIWLDSAAEPIVVSISSPGPCSIENPFTNMWTTNVVVKYPDGGPVPDTATYIQKLEREREARERGEAKDNRSFLARYWMYIVPALIFVILSSATNPEAGGAAGGSAQRQ</sequence>
<dbReference type="EnsemblMetazoa" id="XM_026442577">
    <property type="protein sequence ID" value="XP_026298362"/>
    <property type="gene ID" value="LOC724750"/>
</dbReference>
<dbReference type="Pfam" id="PF21203">
    <property type="entry name" value="ECM10"/>
    <property type="match status" value="1"/>
</dbReference>
<proteinExistence type="inferred from homology"/>
<evidence type="ECO:0000313" key="12">
    <source>
        <dbReference type="RefSeq" id="XP_026298362.1"/>
    </source>
</evidence>
<reference evidence="12" key="2">
    <citation type="submission" date="2025-04" db="UniProtKB">
        <authorList>
            <consortium name="RefSeq"/>
        </authorList>
    </citation>
    <scope>IDENTIFICATION</scope>
    <source>
        <strain evidence="12">DH4</strain>
        <tissue evidence="12">Whole body</tissue>
    </source>
</reference>
<keyword evidence="6" id="KW-0256">Endoplasmic reticulum</keyword>
<dbReference type="CTD" id="284361"/>
<keyword evidence="5 9" id="KW-0732">Signal</keyword>
<dbReference type="CDD" id="cd22209">
    <property type="entry name" value="EMC10"/>
    <property type="match status" value="1"/>
</dbReference>
<evidence type="ECO:0000256" key="6">
    <source>
        <dbReference type="ARBA" id="ARBA00022824"/>
    </source>
</evidence>
<keyword evidence="11" id="KW-1185">Reference proteome</keyword>
<gene>
    <name evidence="12" type="primary">LOC724750</name>
</gene>
<keyword evidence="7" id="KW-1133">Transmembrane helix</keyword>
<dbReference type="PANTHER" id="PTHR21397:SF4">
    <property type="entry name" value="ER MEMBRANE PROTEIN COMPLEX SUBUNIT 10"/>
    <property type="match status" value="1"/>
</dbReference>
<dbReference type="AlphaFoldDB" id="A0A7M7MMW7"/>
<evidence type="ECO:0000256" key="5">
    <source>
        <dbReference type="ARBA" id="ARBA00022729"/>
    </source>
</evidence>
<keyword evidence="8" id="KW-0472">Membrane</keyword>
<keyword evidence="4" id="KW-0812">Transmembrane</keyword>
<reference evidence="10" key="1">
    <citation type="submission" date="2021-01" db="UniProtKB">
        <authorList>
            <consortium name="EnsemblMetazoa"/>
        </authorList>
    </citation>
    <scope>IDENTIFICATION</scope>
    <source>
        <strain evidence="10">DH4</strain>
    </source>
</reference>
<comment type="subcellular location">
    <subcellularLocation>
        <location evidence="1">Endoplasmic reticulum membrane</location>
        <topology evidence="1">Single-pass type I membrane protein</topology>
    </subcellularLocation>
</comment>
<evidence type="ECO:0000313" key="10">
    <source>
        <dbReference type="EnsemblMetazoa" id="XP_026298362"/>
    </source>
</evidence>
<dbReference type="OrthoDB" id="1894652at2759"/>
<protein>
    <recommendedName>
        <fullName evidence="3">ER membrane protein complex subunit 10</fullName>
    </recommendedName>
</protein>